<evidence type="ECO:0000256" key="4">
    <source>
        <dbReference type="ARBA" id="ARBA00023014"/>
    </source>
</evidence>
<protein>
    <submittedName>
        <fullName evidence="7">FAD-dependent oxidoreductase</fullName>
    </submittedName>
</protein>
<keyword evidence="1" id="KW-0001">2Fe-2S</keyword>
<keyword evidence="4" id="KW-0411">Iron-sulfur</keyword>
<dbReference type="Gene3D" id="2.102.10.10">
    <property type="entry name" value="Rieske [2Fe-2S] iron-sulphur domain"/>
    <property type="match status" value="1"/>
</dbReference>
<gene>
    <name evidence="7" type="ORF">QOZ84_03495</name>
</gene>
<evidence type="ECO:0000256" key="5">
    <source>
        <dbReference type="ARBA" id="ARBA00023157"/>
    </source>
</evidence>
<dbReference type="CDD" id="cd03477">
    <property type="entry name" value="Rieske_YhfW_C"/>
    <property type="match status" value="1"/>
</dbReference>
<dbReference type="Pfam" id="PF01266">
    <property type="entry name" value="DAO"/>
    <property type="match status" value="1"/>
</dbReference>
<keyword evidence="2" id="KW-0479">Metal-binding</keyword>
<dbReference type="Gene3D" id="3.30.9.10">
    <property type="entry name" value="D-Amino Acid Oxidase, subunit A, domain 2"/>
    <property type="match status" value="1"/>
</dbReference>
<dbReference type="PANTHER" id="PTHR13847">
    <property type="entry name" value="SARCOSINE DEHYDROGENASE-RELATED"/>
    <property type="match status" value="1"/>
</dbReference>
<dbReference type="InterPro" id="IPR036922">
    <property type="entry name" value="Rieske_2Fe-2S_sf"/>
</dbReference>
<dbReference type="Gene3D" id="3.50.50.60">
    <property type="entry name" value="FAD/NAD(P)-binding domain"/>
    <property type="match status" value="1"/>
</dbReference>
<dbReference type="InterPro" id="IPR038010">
    <property type="entry name" value="YhfW_C"/>
</dbReference>
<proteinExistence type="predicted"/>
<dbReference type="Proteomes" id="UP001301012">
    <property type="component" value="Unassembled WGS sequence"/>
</dbReference>
<dbReference type="PROSITE" id="PS51296">
    <property type="entry name" value="RIESKE"/>
    <property type="match status" value="1"/>
</dbReference>
<evidence type="ECO:0000256" key="2">
    <source>
        <dbReference type="ARBA" id="ARBA00022723"/>
    </source>
</evidence>
<evidence type="ECO:0000313" key="8">
    <source>
        <dbReference type="Proteomes" id="UP001301012"/>
    </source>
</evidence>
<dbReference type="SUPFAM" id="SSF50022">
    <property type="entry name" value="ISP domain"/>
    <property type="match status" value="1"/>
</dbReference>
<keyword evidence="3" id="KW-0408">Iron</keyword>
<keyword evidence="5" id="KW-1015">Disulfide bond</keyword>
<dbReference type="InterPro" id="IPR006076">
    <property type="entry name" value="FAD-dep_OxRdtase"/>
</dbReference>
<accession>A0ABT7E6U2</accession>
<dbReference type="PANTHER" id="PTHR13847:SF274">
    <property type="entry name" value="RIESKE 2FE-2S IRON-SULFUR PROTEIN YHFW-RELATED"/>
    <property type="match status" value="1"/>
</dbReference>
<keyword evidence="8" id="KW-1185">Reference proteome</keyword>
<evidence type="ECO:0000259" key="6">
    <source>
        <dbReference type="PROSITE" id="PS51296"/>
    </source>
</evidence>
<evidence type="ECO:0000313" key="7">
    <source>
        <dbReference type="EMBL" id="MDK2562602.1"/>
    </source>
</evidence>
<feature type="domain" description="Rieske" evidence="6">
    <location>
        <begin position="410"/>
        <end position="506"/>
    </location>
</feature>
<dbReference type="InterPro" id="IPR036188">
    <property type="entry name" value="FAD/NAD-bd_sf"/>
</dbReference>
<dbReference type="RefSeq" id="WP_284131569.1">
    <property type="nucleotide sequence ID" value="NZ_JASKYM010000001.1"/>
</dbReference>
<reference evidence="7 8" key="1">
    <citation type="submission" date="2023-05" db="EMBL/GenBank/DDBJ databases">
        <title>Rombocin, a short stable natural nisin variant, displays selective antimicrobial activity against Listeria monocytogenes and employs dual mode of action to kill target bacterial strains.</title>
        <authorList>
            <person name="Wambui J."/>
            <person name="Stephan R."/>
            <person name="Kuipers O.P."/>
        </authorList>
    </citation>
    <scope>NUCLEOTIDE SEQUENCE [LARGE SCALE GENOMIC DNA]</scope>
    <source>
        <strain evidence="7 8">RC002</strain>
    </source>
</reference>
<dbReference type="InterPro" id="IPR005805">
    <property type="entry name" value="Rieske_Fe-S_prot_C"/>
</dbReference>
<dbReference type="EMBL" id="JASKYM010000001">
    <property type="protein sequence ID" value="MDK2562602.1"/>
    <property type="molecule type" value="Genomic_DNA"/>
</dbReference>
<dbReference type="InterPro" id="IPR017941">
    <property type="entry name" value="Rieske_2Fe-2S"/>
</dbReference>
<evidence type="ECO:0000256" key="1">
    <source>
        <dbReference type="ARBA" id="ARBA00022714"/>
    </source>
</evidence>
<comment type="caution">
    <text evidence="7">The sequence shown here is derived from an EMBL/GenBank/DDBJ whole genome shotgun (WGS) entry which is preliminary data.</text>
</comment>
<dbReference type="Pfam" id="PF00355">
    <property type="entry name" value="Rieske"/>
    <property type="match status" value="1"/>
</dbReference>
<evidence type="ECO:0000256" key="3">
    <source>
        <dbReference type="ARBA" id="ARBA00023004"/>
    </source>
</evidence>
<name>A0ABT7E6U2_9FIRM</name>
<organism evidence="7 8">
    <name type="scientific">Romboutsia sedimentorum</name>
    <dbReference type="NCBI Taxonomy" id="1368474"/>
    <lineage>
        <taxon>Bacteria</taxon>
        <taxon>Bacillati</taxon>
        <taxon>Bacillota</taxon>
        <taxon>Clostridia</taxon>
        <taxon>Peptostreptococcales</taxon>
        <taxon>Peptostreptococcaceae</taxon>
        <taxon>Romboutsia</taxon>
    </lineage>
</organism>
<dbReference type="PRINTS" id="PR00162">
    <property type="entry name" value="RIESKE"/>
</dbReference>
<sequence length="507" mass="57141">MNESYWISSSKHNNFKNLKMNIETNTVVVGGGIVGLTCAYLLAKGGVEVTLVDADKIGHGGSGRNTGKITSQHEIIYSKIDKKYGIENAKLYYEANDKALDLIEEIIINNNINCNFERTSSYIFTENENYLEDLKDEYEVCEKIGIDCDYHENLDLPLDIKGAISFKNQAQFNPKKYLDSLVKICAKSGVKVYENTPIVDFEKGKICKLTTKDNKKIQATNVVIASHVPWYDGLNFYFAKQKSDRSYLLGAVLDKDILPGMFLGVEESGVTFRVHDDEGSKLLIIGGGDHKVGQCKNEGEIYEKLKKYATQKFGVTNFKYQWSAQDYMSFDNVPYIGHINKNIENIYVATGFSKWGMSNGTASAMLISDLLIKNNSKYKELFNPSRKGSYLSGDFIKENINVGINYISGKLKIGSDEFPINKGEGKKVNIEGRRYGAYRHYNDKLYIVDISCTHLGCELNFNSAEKTWDCPCHASRFDYEGNILEGPAIKPLNKYGKEKNHIDIKLV</sequence>
<dbReference type="SUPFAM" id="SSF51905">
    <property type="entry name" value="FAD/NAD(P)-binding domain"/>
    <property type="match status" value="1"/>
</dbReference>